<proteinExistence type="predicted"/>
<accession>A0ABV0M2H9</accession>
<sequence>MSRTSTRTVTFQKSFLLPGMEAPHAAGTFELQMREEPIDVMWEAYHRTLTIMLTSAGRLEAWPVSETDLENALAADQGPDTHRVRL</sequence>
<keyword evidence="2" id="KW-1185">Reference proteome</keyword>
<comment type="caution">
    <text evidence="1">The sequence shown here is derived from an EMBL/GenBank/DDBJ whole genome shotgun (WGS) entry which is preliminary data.</text>
</comment>
<dbReference type="EMBL" id="JBEAAL010000008">
    <property type="protein sequence ID" value="MEQ1406065.1"/>
    <property type="molecule type" value="Genomic_DNA"/>
</dbReference>
<gene>
    <name evidence="1" type="ORF">ABK249_14065</name>
</gene>
<evidence type="ECO:0000313" key="1">
    <source>
        <dbReference type="EMBL" id="MEQ1406065.1"/>
    </source>
</evidence>
<dbReference type="Proteomes" id="UP001496627">
    <property type="component" value="Unassembled WGS sequence"/>
</dbReference>
<name>A0ABV0M2H9_9HYPH</name>
<dbReference type="RefSeq" id="WP_227704212.1">
    <property type="nucleotide sequence ID" value="NZ_JBEAAL010000008.1"/>
</dbReference>
<protein>
    <submittedName>
        <fullName evidence="1">Uncharacterized protein</fullName>
    </submittedName>
</protein>
<evidence type="ECO:0000313" key="2">
    <source>
        <dbReference type="Proteomes" id="UP001496627"/>
    </source>
</evidence>
<reference evidence="1 2" key="1">
    <citation type="submission" date="2024-05" db="EMBL/GenBank/DDBJ databases">
        <title>Neorhizobium sp. Rsf11, a plant growth promoting and heavy metal resistant PAH-degrader.</title>
        <authorList>
            <person name="Golubev S.N."/>
            <person name="Muratova A.Y."/>
            <person name="Markelova M.I."/>
        </authorList>
    </citation>
    <scope>NUCLEOTIDE SEQUENCE [LARGE SCALE GENOMIC DNA]</scope>
    <source>
        <strain evidence="1 2">Rsf11</strain>
    </source>
</reference>
<organism evidence="1 2">
    <name type="scientific">Neorhizobium phenanthreniclasticum</name>
    <dbReference type="NCBI Taxonomy" id="3157917"/>
    <lineage>
        <taxon>Bacteria</taxon>
        <taxon>Pseudomonadati</taxon>
        <taxon>Pseudomonadota</taxon>
        <taxon>Alphaproteobacteria</taxon>
        <taxon>Hyphomicrobiales</taxon>
        <taxon>Rhizobiaceae</taxon>
        <taxon>Rhizobium/Agrobacterium group</taxon>
        <taxon>Neorhizobium</taxon>
    </lineage>
</organism>